<dbReference type="Pfam" id="PF12680">
    <property type="entry name" value="SnoaL_2"/>
    <property type="match status" value="1"/>
</dbReference>
<dbReference type="RefSeq" id="WP_073271166.1">
    <property type="nucleotide sequence ID" value="NZ_FQVA01000001.1"/>
</dbReference>
<dbReference type="AlphaFoldDB" id="A0A1M4VVQ2"/>
<keyword evidence="3" id="KW-1185">Reference proteome</keyword>
<dbReference type="InterPro" id="IPR037401">
    <property type="entry name" value="SnoaL-like"/>
</dbReference>
<accession>A0A1M4VVQ2</accession>
<proteinExistence type="predicted"/>
<reference evidence="3" key="1">
    <citation type="submission" date="2016-11" db="EMBL/GenBank/DDBJ databases">
        <authorList>
            <person name="Varghese N."/>
            <person name="Submissions S."/>
        </authorList>
    </citation>
    <scope>NUCLEOTIDE SEQUENCE [LARGE SCALE GENOMIC DNA]</scope>
    <source>
        <strain evidence="3">CGMCC 1.7063</strain>
    </source>
</reference>
<dbReference type="STRING" id="494016.SAMN04487965_0528"/>
<evidence type="ECO:0000313" key="3">
    <source>
        <dbReference type="Proteomes" id="UP000184170"/>
    </source>
</evidence>
<dbReference type="EMBL" id="FQVA01000001">
    <property type="protein sequence ID" value="SHE73017.1"/>
    <property type="molecule type" value="Genomic_DNA"/>
</dbReference>
<dbReference type="SUPFAM" id="SSF54427">
    <property type="entry name" value="NTF2-like"/>
    <property type="match status" value="1"/>
</dbReference>
<gene>
    <name evidence="2" type="ORF">SAMN04487965_0528</name>
</gene>
<evidence type="ECO:0000259" key="1">
    <source>
        <dbReference type="Pfam" id="PF12680"/>
    </source>
</evidence>
<dbReference type="Proteomes" id="UP000184170">
    <property type="component" value="Unassembled WGS sequence"/>
</dbReference>
<evidence type="ECO:0000313" key="2">
    <source>
        <dbReference type="EMBL" id="SHE73017.1"/>
    </source>
</evidence>
<sequence>MGDLIQDLQYYYSDYLAGDPSQLERLYRDDIIFCDPLHRIEGLPGLKRYFAAMSEGLTECRFEFDDASIAGDSACLPWHMHYAHLSLNGGRPLVLRGCSLLRYADKVYYHEDFYDLGAMVYERVPLLGTLVRGVKSRMAQVGAEP</sequence>
<name>A0A1M4VVQ2_9GAMM</name>
<feature type="domain" description="SnoaL-like" evidence="1">
    <location>
        <begin position="10"/>
        <end position="105"/>
    </location>
</feature>
<protein>
    <submittedName>
        <fullName evidence="2">SnoaL-like domain-containing protein</fullName>
    </submittedName>
</protein>
<organism evidence="2 3">
    <name type="scientific">Microbulbifer donghaiensis</name>
    <dbReference type="NCBI Taxonomy" id="494016"/>
    <lineage>
        <taxon>Bacteria</taxon>
        <taxon>Pseudomonadati</taxon>
        <taxon>Pseudomonadota</taxon>
        <taxon>Gammaproteobacteria</taxon>
        <taxon>Cellvibrionales</taxon>
        <taxon>Microbulbiferaceae</taxon>
        <taxon>Microbulbifer</taxon>
    </lineage>
</organism>
<dbReference type="OrthoDB" id="1115105at2"/>
<dbReference type="Gene3D" id="3.10.450.50">
    <property type="match status" value="1"/>
</dbReference>
<dbReference type="InterPro" id="IPR032710">
    <property type="entry name" value="NTF2-like_dom_sf"/>
</dbReference>